<accession>A0ABR6MYG0</accession>
<evidence type="ECO:0000313" key="6">
    <source>
        <dbReference type="Proteomes" id="UP000536909"/>
    </source>
</evidence>
<name>A0ABR6MYG0_9DEIO</name>
<protein>
    <submittedName>
        <fullName evidence="5">2-polyprenyl-3-methyl-5-hydroxy-6-metoxy-1, 4-benzoquinol methylase</fullName>
    </submittedName>
</protein>
<dbReference type="RefSeq" id="WP_146719725.1">
    <property type="nucleotide sequence ID" value="NZ_BSUI01000011.1"/>
</dbReference>
<feature type="domain" description="Methyltransferase" evidence="4">
    <location>
        <begin position="64"/>
        <end position="157"/>
    </location>
</feature>
<dbReference type="CDD" id="cd02440">
    <property type="entry name" value="AdoMet_MTases"/>
    <property type="match status" value="1"/>
</dbReference>
<keyword evidence="2" id="KW-0808">Transferase</keyword>
<reference evidence="5 6" key="1">
    <citation type="submission" date="2020-08" db="EMBL/GenBank/DDBJ databases">
        <title>Genomic Encyclopedia of Type Strains, Phase IV (KMG-IV): sequencing the most valuable type-strain genomes for metagenomic binning, comparative biology and taxonomic classification.</title>
        <authorList>
            <person name="Goeker M."/>
        </authorList>
    </citation>
    <scope>NUCLEOTIDE SEQUENCE [LARGE SCALE GENOMIC DNA]</scope>
    <source>
        <strain evidence="5 6">DSM 105434</strain>
    </source>
</reference>
<dbReference type="EMBL" id="JACHFV010000015">
    <property type="protein sequence ID" value="MBB5296972.1"/>
    <property type="molecule type" value="Genomic_DNA"/>
</dbReference>
<dbReference type="Pfam" id="PF13649">
    <property type="entry name" value="Methyltransf_25"/>
    <property type="match status" value="1"/>
</dbReference>
<dbReference type="GO" id="GO:0008168">
    <property type="term" value="F:methyltransferase activity"/>
    <property type="evidence" value="ECO:0007669"/>
    <property type="project" value="UniProtKB-KW"/>
</dbReference>
<evidence type="ECO:0000313" key="5">
    <source>
        <dbReference type="EMBL" id="MBB5296972.1"/>
    </source>
</evidence>
<dbReference type="GO" id="GO:0032259">
    <property type="term" value="P:methylation"/>
    <property type="evidence" value="ECO:0007669"/>
    <property type="project" value="UniProtKB-KW"/>
</dbReference>
<dbReference type="Proteomes" id="UP000536909">
    <property type="component" value="Unassembled WGS sequence"/>
</dbReference>
<dbReference type="InterPro" id="IPR041698">
    <property type="entry name" value="Methyltransf_25"/>
</dbReference>
<dbReference type="PANTHER" id="PTHR43464">
    <property type="entry name" value="METHYLTRANSFERASE"/>
    <property type="match status" value="1"/>
</dbReference>
<sequence length="231" mass="25986">MGLDFSRRAADLHERMDEPDCDLPTLRRTYAQFATVNALVAGWRQVYLRELRPRLSPGRTMTLLDIGCGGGDVPLRLAHWARRDGLRLRVTAIDADERAVAYASPLAQPGVEFRQALSGDLVREGQRFDFVTSNHLLHHLTDPELVALLRDSERLCRVRVLHSDLARSPLAYRLFSVGARLFPGTFIHEDGLLSIRRSYTAAELAALVPPGWAVRPLFPFRYLLTYTGPNA</sequence>
<comment type="caution">
    <text evidence="5">The sequence shown here is derived from an EMBL/GenBank/DDBJ whole genome shotgun (WGS) entry which is preliminary data.</text>
</comment>
<gene>
    <name evidence="5" type="ORF">HNQ10_003832</name>
</gene>
<dbReference type="InterPro" id="IPR029063">
    <property type="entry name" value="SAM-dependent_MTases_sf"/>
</dbReference>
<evidence type="ECO:0000259" key="4">
    <source>
        <dbReference type="Pfam" id="PF13649"/>
    </source>
</evidence>
<keyword evidence="1 5" id="KW-0489">Methyltransferase</keyword>
<proteinExistence type="predicted"/>
<keyword evidence="3" id="KW-0949">S-adenosyl-L-methionine</keyword>
<evidence type="ECO:0000256" key="1">
    <source>
        <dbReference type="ARBA" id="ARBA00022603"/>
    </source>
</evidence>
<dbReference type="Gene3D" id="3.40.50.150">
    <property type="entry name" value="Vaccinia Virus protein VP39"/>
    <property type="match status" value="1"/>
</dbReference>
<evidence type="ECO:0000256" key="2">
    <source>
        <dbReference type="ARBA" id="ARBA00022679"/>
    </source>
</evidence>
<dbReference type="SUPFAM" id="SSF53335">
    <property type="entry name" value="S-adenosyl-L-methionine-dependent methyltransferases"/>
    <property type="match status" value="1"/>
</dbReference>
<evidence type="ECO:0000256" key="3">
    <source>
        <dbReference type="ARBA" id="ARBA00022691"/>
    </source>
</evidence>
<dbReference type="PANTHER" id="PTHR43464:SF19">
    <property type="entry name" value="UBIQUINONE BIOSYNTHESIS O-METHYLTRANSFERASE, MITOCHONDRIAL"/>
    <property type="match status" value="1"/>
</dbReference>
<keyword evidence="6" id="KW-1185">Reference proteome</keyword>
<dbReference type="NCBIfam" id="NF004851">
    <property type="entry name" value="PRK06202.1"/>
    <property type="match status" value="1"/>
</dbReference>
<organism evidence="5 6">
    <name type="scientific">Deinococcus metallilatus</name>
    <dbReference type="NCBI Taxonomy" id="1211322"/>
    <lineage>
        <taxon>Bacteria</taxon>
        <taxon>Thermotogati</taxon>
        <taxon>Deinococcota</taxon>
        <taxon>Deinococci</taxon>
        <taxon>Deinococcales</taxon>
        <taxon>Deinococcaceae</taxon>
        <taxon>Deinococcus</taxon>
    </lineage>
</organism>